<reference evidence="8 9" key="1">
    <citation type="submission" date="2020-01" db="EMBL/GenBank/DDBJ databases">
        <authorList>
            <person name="Gulvik C.A."/>
            <person name="Batra D.G."/>
        </authorList>
    </citation>
    <scope>NUCLEOTIDE SEQUENCE [LARGE SCALE GENOMIC DNA]</scope>
    <source>
        <strain evidence="8 9">W9323</strain>
    </source>
</reference>
<keyword evidence="9" id="KW-1185">Reference proteome</keyword>
<evidence type="ECO:0000256" key="4">
    <source>
        <dbReference type="ARBA" id="ARBA00022989"/>
    </source>
</evidence>
<dbReference type="Proteomes" id="UP000503088">
    <property type="component" value="Chromosome"/>
</dbReference>
<name>A0A7D4BGV8_9BACL</name>
<dbReference type="KEGG" id="kpul:GXN76_13580"/>
<sequence length="342" mass="39385">MTITHLRKDGTIWIVVLYLLLSVMVASYSFFQVKQQELSMLTRGLYDSNPLSFVVKDHDRPIDWSKLDTDKPFTIFSELGTVKDKGGEYELRGIYYQKDTYHPPMVSGRFFEETDFYQGKKQAVVGRGVGESEKEWIEKIGYEIIGIMGASYLSPIDQRVFFNLDAWEQESPAQSDMYVMNIERDPIDQDGSLRFKGDTLSVKVVDRGDQGALRFLGTEAYQVVIYLLILLILISLSLLFTQYWMKKKNTEIRILWQMGIPIRQAFKRYATTYFFIALGCSILVGLISYLFLALYLPNPEAWRMHTVNLVKGYGLLLLSSGFSMWIAFKRSTRQTWKGSVAG</sequence>
<evidence type="ECO:0000256" key="3">
    <source>
        <dbReference type="ARBA" id="ARBA00022692"/>
    </source>
</evidence>
<dbReference type="AlphaFoldDB" id="A0A7D4BGV8"/>
<dbReference type="RefSeq" id="WP_173223997.1">
    <property type="nucleotide sequence ID" value="NZ_CP048104.1"/>
</dbReference>
<feature type="transmembrane region" description="Helical" evidence="6">
    <location>
        <begin position="223"/>
        <end position="245"/>
    </location>
</feature>
<organism evidence="8 9">
    <name type="scientific">Kroppenstedtia pulmonis</name>
    <dbReference type="NCBI Taxonomy" id="1380685"/>
    <lineage>
        <taxon>Bacteria</taxon>
        <taxon>Bacillati</taxon>
        <taxon>Bacillota</taxon>
        <taxon>Bacilli</taxon>
        <taxon>Bacillales</taxon>
        <taxon>Thermoactinomycetaceae</taxon>
        <taxon>Kroppenstedtia</taxon>
    </lineage>
</organism>
<dbReference type="Pfam" id="PF02687">
    <property type="entry name" value="FtsX"/>
    <property type="match status" value="1"/>
</dbReference>
<dbReference type="GO" id="GO:0005886">
    <property type="term" value="C:plasma membrane"/>
    <property type="evidence" value="ECO:0007669"/>
    <property type="project" value="UniProtKB-SubCell"/>
</dbReference>
<gene>
    <name evidence="8" type="ORF">GXN76_13580</name>
</gene>
<evidence type="ECO:0000256" key="5">
    <source>
        <dbReference type="ARBA" id="ARBA00023136"/>
    </source>
</evidence>
<accession>A0A7D4BGV8</accession>
<keyword evidence="4 6" id="KW-1133">Transmembrane helix</keyword>
<protein>
    <submittedName>
        <fullName evidence="8">ABC transporter permease</fullName>
    </submittedName>
</protein>
<evidence type="ECO:0000256" key="1">
    <source>
        <dbReference type="ARBA" id="ARBA00004651"/>
    </source>
</evidence>
<evidence type="ECO:0000313" key="8">
    <source>
        <dbReference type="EMBL" id="QKG85392.1"/>
    </source>
</evidence>
<dbReference type="EMBL" id="CP048104">
    <property type="protein sequence ID" value="QKG85392.1"/>
    <property type="molecule type" value="Genomic_DNA"/>
</dbReference>
<evidence type="ECO:0000259" key="7">
    <source>
        <dbReference type="Pfam" id="PF02687"/>
    </source>
</evidence>
<keyword evidence="2" id="KW-1003">Cell membrane</keyword>
<proteinExistence type="predicted"/>
<evidence type="ECO:0000256" key="2">
    <source>
        <dbReference type="ARBA" id="ARBA00022475"/>
    </source>
</evidence>
<evidence type="ECO:0000256" key="6">
    <source>
        <dbReference type="SAM" id="Phobius"/>
    </source>
</evidence>
<evidence type="ECO:0000313" key="9">
    <source>
        <dbReference type="Proteomes" id="UP000503088"/>
    </source>
</evidence>
<dbReference type="InterPro" id="IPR003838">
    <property type="entry name" value="ABC3_permease_C"/>
</dbReference>
<feature type="domain" description="ABC3 transporter permease C-terminal" evidence="7">
    <location>
        <begin position="224"/>
        <end position="334"/>
    </location>
</feature>
<feature type="transmembrane region" description="Helical" evidence="6">
    <location>
        <begin position="273"/>
        <end position="296"/>
    </location>
</feature>
<comment type="subcellular location">
    <subcellularLocation>
        <location evidence="1">Cell membrane</location>
        <topology evidence="1">Multi-pass membrane protein</topology>
    </subcellularLocation>
</comment>
<feature type="transmembrane region" description="Helical" evidence="6">
    <location>
        <begin position="308"/>
        <end position="328"/>
    </location>
</feature>
<keyword evidence="5 6" id="KW-0472">Membrane</keyword>
<keyword evidence="3 6" id="KW-0812">Transmembrane</keyword>
<feature type="transmembrane region" description="Helical" evidence="6">
    <location>
        <begin position="12"/>
        <end position="31"/>
    </location>
</feature>